<reference evidence="1 2" key="1">
    <citation type="journal article" date="2022" name="bioRxiv">
        <title>The genome of the oomycete Peronosclerospora sorghi, a cosmopolitan pathogen of maize and sorghum, is inflated with dispersed pseudogenes.</title>
        <authorList>
            <person name="Fletcher K."/>
            <person name="Martin F."/>
            <person name="Isakeit T."/>
            <person name="Cavanaugh K."/>
            <person name="Magill C."/>
            <person name="Michelmore R."/>
        </authorList>
    </citation>
    <scope>NUCLEOTIDE SEQUENCE [LARGE SCALE GENOMIC DNA]</scope>
    <source>
        <strain evidence="1">P6</strain>
    </source>
</reference>
<organism evidence="1 2">
    <name type="scientific">Peronosclerospora sorghi</name>
    <dbReference type="NCBI Taxonomy" id="230839"/>
    <lineage>
        <taxon>Eukaryota</taxon>
        <taxon>Sar</taxon>
        <taxon>Stramenopiles</taxon>
        <taxon>Oomycota</taxon>
        <taxon>Peronosporomycetes</taxon>
        <taxon>Peronosporales</taxon>
        <taxon>Peronosporaceae</taxon>
        <taxon>Peronosclerospora</taxon>
    </lineage>
</organism>
<evidence type="ECO:0000313" key="1">
    <source>
        <dbReference type="EMBL" id="KAI9921912.1"/>
    </source>
</evidence>
<comment type="caution">
    <text evidence="1">The sequence shown here is derived from an EMBL/GenBank/DDBJ whole genome shotgun (WGS) entry which is preliminary data.</text>
</comment>
<sequence>MNNDGTVEDCLGCRLVGSTILVGVGAFFLNERSKLPRHDLRQRRWLFACAGAFCAAGIGRATTHLFETPKYSSLQDCSDAKTAGITTSSPMNDK</sequence>
<proteinExistence type="predicted"/>
<evidence type="ECO:0000313" key="2">
    <source>
        <dbReference type="Proteomes" id="UP001163321"/>
    </source>
</evidence>
<dbReference type="EMBL" id="CM047580">
    <property type="protein sequence ID" value="KAI9921912.1"/>
    <property type="molecule type" value="Genomic_DNA"/>
</dbReference>
<accession>A0ACC0WU53</accession>
<protein>
    <submittedName>
        <fullName evidence="1">Uncharacterized protein</fullName>
    </submittedName>
</protein>
<name>A0ACC0WU53_9STRA</name>
<keyword evidence="2" id="KW-1185">Reference proteome</keyword>
<gene>
    <name evidence="1" type="ORF">PsorP6_001291</name>
</gene>
<dbReference type="Proteomes" id="UP001163321">
    <property type="component" value="Chromosome 1"/>
</dbReference>